<protein>
    <submittedName>
        <fullName evidence="7">ABC transporter permease</fullName>
    </submittedName>
</protein>
<comment type="subcellular location">
    <subcellularLocation>
        <location evidence="1">Membrane</location>
        <topology evidence="1">Multi-pass membrane protein</topology>
    </subcellularLocation>
</comment>
<keyword evidence="2 5" id="KW-0812">Transmembrane</keyword>
<feature type="transmembrane region" description="Helical" evidence="5">
    <location>
        <begin position="182"/>
        <end position="201"/>
    </location>
</feature>
<evidence type="ECO:0000256" key="2">
    <source>
        <dbReference type="ARBA" id="ARBA00022692"/>
    </source>
</evidence>
<dbReference type="InterPro" id="IPR051328">
    <property type="entry name" value="T7SS_ABC-Transporter"/>
</dbReference>
<dbReference type="InterPro" id="IPR000412">
    <property type="entry name" value="ABC_2_transport"/>
</dbReference>
<dbReference type="Proteomes" id="UP001606210">
    <property type="component" value="Unassembled WGS sequence"/>
</dbReference>
<evidence type="ECO:0000313" key="7">
    <source>
        <dbReference type="EMBL" id="MFG6432751.1"/>
    </source>
</evidence>
<dbReference type="InterPro" id="IPR013525">
    <property type="entry name" value="ABC2_TM"/>
</dbReference>
<evidence type="ECO:0000313" key="8">
    <source>
        <dbReference type="Proteomes" id="UP001606210"/>
    </source>
</evidence>
<comment type="caution">
    <text evidence="7">The sequence shown here is derived from an EMBL/GenBank/DDBJ whole genome shotgun (WGS) entry which is preliminary data.</text>
</comment>
<dbReference type="Pfam" id="PF01061">
    <property type="entry name" value="ABC2_membrane"/>
    <property type="match status" value="1"/>
</dbReference>
<evidence type="ECO:0000256" key="1">
    <source>
        <dbReference type="ARBA" id="ARBA00004141"/>
    </source>
</evidence>
<feature type="transmembrane region" description="Helical" evidence="5">
    <location>
        <begin position="36"/>
        <end position="58"/>
    </location>
</feature>
<feature type="domain" description="ABC-2 type transporter transmembrane" evidence="6">
    <location>
        <begin position="27"/>
        <end position="204"/>
    </location>
</feature>
<sequence>MTALTHPLHVATPKHRASPYAVEIRLELLRLIRSPAFALPMFVLPVALYLLFAFAVAGEQTAKDPDAARFMFAGFSLMAVTMAAVFATCPSIALERELGLLTLKRAQPAPPGAWLTAKIVAGVVTGAIAYLPILAVTAVSGQAQLSAGQLAAMSAVLIAGAIPFCALGLMVGALASGSAAPAYAHLLYLPGLYLSGVFFPLPKSMYFQAPFWPQFHLNQLVFAAGDVSKFRYIGPEMAFAVLLGFTVLCGGIAMYRLKRRG</sequence>
<keyword evidence="8" id="KW-1185">Reference proteome</keyword>
<feature type="transmembrane region" description="Helical" evidence="5">
    <location>
        <begin position="70"/>
        <end position="94"/>
    </location>
</feature>
<accession>A0ABW7FA39</accession>
<name>A0ABW7FA39_9BURK</name>
<feature type="transmembrane region" description="Helical" evidence="5">
    <location>
        <begin position="237"/>
        <end position="257"/>
    </location>
</feature>
<organism evidence="7 8">
    <name type="scientific">Pelomonas parva</name>
    <dbReference type="NCBI Taxonomy" id="3299032"/>
    <lineage>
        <taxon>Bacteria</taxon>
        <taxon>Pseudomonadati</taxon>
        <taxon>Pseudomonadota</taxon>
        <taxon>Betaproteobacteria</taxon>
        <taxon>Burkholderiales</taxon>
        <taxon>Sphaerotilaceae</taxon>
        <taxon>Roseateles</taxon>
    </lineage>
</organism>
<evidence type="ECO:0000259" key="6">
    <source>
        <dbReference type="Pfam" id="PF01061"/>
    </source>
</evidence>
<keyword evidence="4 5" id="KW-0472">Membrane</keyword>
<feature type="transmembrane region" description="Helical" evidence="5">
    <location>
        <begin position="115"/>
        <end position="139"/>
    </location>
</feature>
<evidence type="ECO:0000256" key="3">
    <source>
        <dbReference type="ARBA" id="ARBA00022989"/>
    </source>
</evidence>
<evidence type="ECO:0000256" key="4">
    <source>
        <dbReference type="ARBA" id="ARBA00023136"/>
    </source>
</evidence>
<evidence type="ECO:0000256" key="5">
    <source>
        <dbReference type="SAM" id="Phobius"/>
    </source>
</evidence>
<dbReference type="PIRSF" id="PIRSF006648">
    <property type="entry name" value="DrrB"/>
    <property type="match status" value="1"/>
</dbReference>
<keyword evidence="3 5" id="KW-1133">Transmembrane helix</keyword>
<dbReference type="EMBL" id="JBIGHV010000009">
    <property type="protein sequence ID" value="MFG6432751.1"/>
    <property type="molecule type" value="Genomic_DNA"/>
</dbReference>
<dbReference type="PANTHER" id="PTHR43077:SF11">
    <property type="entry name" value="TRANSPORT PERMEASE YVFS-RELATED"/>
    <property type="match status" value="1"/>
</dbReference>
<gene>
    <name evidence="7" type="ORF">ACG00Y_22745</name>
</gene>
<feature type="transmembrane region" description="Helical" evidence="5">
    <location>
        <begin position="151"/>
        <end position="175"/>
    </location>
</feature>
<proteinExistence type="predicted"/>
<dbReference type="RefSeq" id="WP_394482861.1">
    <property type="nucleotide sequence ID" value="NZ_JBIGHV010000009.1"/>
</dbReference>
<reference evidence="7 8" key="1">
    <citation type="submission" date="2024-08" db="EMBL/GenBank/DDBJ databases">
        <authorList>
            <person name="Lu H."/>
        </authorList>
    </citation>
    <scope>NUCLEOTIDE SEQUENCE [LARGE SCALE GENOMIC DNA]</scope>
    <source>
        <strain evidence="7 8">LYH14W</strain>
    </source>
</reference>
<dbReference type="PANTHER" id="PTHR43077">
    <property type="entry name" value="TRANSPORT PERMEASE YVFS-RELATED"/>
    <property type="match status" value="1"/>
</dbReference>